<evidence type="ECO:0000313" key="1">
    <source>
        <dbReference type="EMBL" id="GKV46269.1"/>
    </source>
</evidence>
<organism evidence="1 2">
    <name type="scientific">Rubroshorea leprosula</name>
    <dbReference type="NCBI Taxonomy" id="152421"/>
    <lineage>
        <taxon>Eukaryota</taxon>
        <taxon>Viridiplantae</taxon>
        <taxon>Streptophyta</taxon>
        <taxon>Embryophyta</taxon>
        <taxon>Tracheophyta</taxon>
        <taxon>Spermatophyta</taxon>
        <taxon>Magnoliopsida</taxon>
        <taxon>eudicotyledons</taxon>
        <taxon>Gunneridae</taxon>
        <taxon>Pentapetalae</taxon>
        <taxon>rosids</taxon>
        <taxon>malvids</taxon>
        <taxon>Malvales</taxon>
        <taxon>Dipterocarpaceae</taxon>
        <taxon>Rubroshorea</taxon>
    </lineage>
</organism>
<gene>
    <name evidence="1" type="ORF">SLEP1_g53264</name>
</gene>
<sequence length="253" mass="27835">MDEAVSPRQRATMINRLQSPTTAFFLRSNDDKLERAQARAAARAAAIRPTAPVTNPPSPPSDYCLSKQQIIDLFQNCIKLASENKINQKNTWELKLIDHLSDIIKVDAAEADSQTNFQRASCTLEAGVKIYSVRVDAVHAEAYKISPLSTLECSFEALNAKKFEVAFLADPLCQQTSAQFDEGGAKGLLLNNLGVYRGCRVLFDSFEVPGKCKSCSVQNNSLDMIDISFAEGVPCTHTFSSKNPFKKADFTSN</sequence>
<dbReference type="InterPro" id="IPR022816">
    <property type="entry name" value="Condensin_barren_su2"/>
</dbReference>
<dbReference type="PANTHER" id="PTHR13108">
    <property type="entry name" value="CONDENSIN COMPLEX SUBUNIT 2"/>
    <property type="match status" value="1"/>
</dbReference>
<dbReference type="Proteomes" id="UP001054252">
    <property type="component" value="Unassembled WGS sequence"/>
</dbReference>
<comment type="caution">
    <text evidence="1">The sequence shown here is derived from an EMBL/GenBank/DDBJ whole genome shotgun (WGS) entry which is preliminary data.</text>
</comment>
<evidence type="ECO:0000313" key="2">
    <source>
        <dbReference type="Proteomes" id="UP001054252"/>
    </source>
</evidence>
<evidence type="ECO:0008006" key="3">
    <source>
        <dbReference type="Google" id="ProtNLM"/>
    </source>
</evidence>
<dbReference type="GO" id="GO:0000796">
    <property type="term" value="C:condensin complex"/>
    <property type="evidence" value="ECO:0007669"/>
    <property type="project" value="InterPro"/>
</dbReference>
<proteinExistence type="predicted"/>
<dbReference type="GO" id="GO:0007076">
    <property type="term" value="P:mitotic chromosome condensation"/>
    <property type="evidence" value="ECO:0007669"/>
    <property type="project" value="InterPro"/>
</dbReference>
<dbReference type="PANTHER" id="PTHR13108:SF10">
    <property type="entry name" value="CONDENSIN COMPLEX SUBUNIT 2"/>
    <property type="match status" value="1"/>
</dbReference>
<dbReference type="GO" id="GO:0003682">
    <property type="term" value="F:chromatin binding"/>
    <property type="evidence" value="ECO:0007669"/>
    <property type="project" value="TreeGrafter"/>
</dbReference>
<dbReference type="Pfam" id="PF05786">
    <property type="entry name" value="Cnd2"/>
    <property type="match status" value="2"/>
</dbReference>
<name>A0AAV5MB92_9ROSI</name>
<dbReference type="EMBL" id="BPVZ01000205">
    <property type="protein sequence ID" value="GKV46269.1"/>
    <property type="molecule type" value="Genomic_DNA"/>
</dbReference>
<protein>
    <recommendedName>
        <fullName evidence="3">Condensin complex subunit 2</fullName>
    </recommendedName>
</protein>
<reference evidence="1 2" key="1">
    <citation type="journal article" date="2021" name="Commun. Biol.">
        <title>The genome of Shorea leprosula (Dipterocarpaceae) highlights the ecological relevance of drought in aseasonal tropical rainforests.</title>
        <authorList>
            <person name="Ng K.K.S."/>
            <person name="Kobayashi M.J."/>
            <person name="Fawcett J.A."/>
            <person name="Hatakeyama M."/>
            <person name="Paape T."/>
            <person name="Ng C.H."/>
            <person name="Ang C.C."/>
            <person name="Tnah L.H."/>
            <person name="Lee C.T."/>
            <person name="Nishiyama T."/>
            <person name="Sese J."/>
            <person name="O'Brien M.J."/>
            <person name="Copetti D."/>
            <person name="Mohd Noor M.I."/>
            <person name="Ong R.C."/>
            <person name="Putra M."/>
            <person name="Sireger I.Z."/>
            <person name="Indrioko S."/>
            <person name="Kosugi Y."/>
            <person name="Izuno A."/>
            <person name="Isagi Y."/>
            <person name="Lee S.L."/>
            <person name="Shimizu K.K."/>
        </authorList>
    </citation>
    <scope>NUCLEOTIDE SEQUENCE [LARGE SCALE GENOMIC DNA]</scope>
    <source>
        <strain evidence="1">214</strain>
    </source>
</reference>
<dbReference type="AlphaFoldDB" id="A0AAV5MB92"/>
<accession>A0AAV5MB92</accession>
<keyword evidence="2" id="KW-1185">Reference proteome</keyword>